<feature type="binding site" evidence="6">
    <location>
        <position position="96"/>
    </location>
    <ligand>
        <name>S-adenosyl-L-methionine</name>
        <dbReference type="ChEBI" id="CHEBI:59789"/>
    </ligand>
</feature>
<dbReference type="SUPFAM" id="SSF53335">
    <property type="entry name" value="S-adenosyl-L-methionine-dependent methyltransferases"/>
    <property type="match status" value="1"/>
</dbReference>
<dbReference type="PANTHER" id="PTHR31760:SF0">
    <property type="entry name" value="S-ADENOSYL-L-METHIONINE-DEPENDENT METHYLTRANSFERASES SUPERFAMILY PROTEIN"/>
    <property type="match status" value="1"/>
</dbReference>
<keyword evidence="3 6" id="KW-0489">Methyltransferase</keyword>
<proteinExistence type="inferred from homology"/>
<dbReference type="EC" id="2.1.1.-" evidence="6"/>
<evidence type="ECO:0000256" key="2">
    <source>
        <dbReference type="ARBA" id="ARBA00022552"/>
    </source>
</evidence>
<reference evidence="7" key="1">
    <citation type="submission" date="2020-10" db="EMBL/GenBank/DDBJ databases">
        <authorList>
            <person name="Castelo-Branco R."/>
            <person name="Eusebio N."/>
            <person name="Adriana R."/>
            <person name="Vieira A."/>
            <person name="Brugerolle De Fraissinette N."/>
            <person name="Rezende De Castro R."/>
            <person name="Schneider M.P."/>
            <person name="Vasconcelos V."/>
            <person name="Leao P.N."/>
        </authorList>
    </citation>
    <scope>NUCLEOTIDE SEQUENCE</scope>
    <source>
        <strain evidence="7">LEGE 11479</strain>
    </source>
</reference>
<dbReference type="Proteomes" id="UP000615026">
    <property type="component" value="Unassembled WGS sequence"/>
</dbReference>
<comment type="similarity">
    <text evidence="6">Belongs to the methyltransferase superfamily. RNA methyltransferase RsmG family.</text>
</comment>
<dbReference type="AlphaFoldDB" id="A0A928ZZ56"/>
<feature type="binding site" evidence="6">
    <location>
        <position position="91"/>
    </location>
    <ligand>
        <name>S-adenosyl-L-methionine</name>
        <dbReference type="ChEBI" id="CHEBI:59789"/>
    </ligand>
</feature>
<feature type="binding site" evidence="6">
    <location>
        <begin position="114"/>
        <end position="116"/>
    </location>
    <ligand>
        <name>S-adenosyl-L-methionine</name>
        <dbReference type="ChEBI" id="CHEBI:59789"/>
    </ligand>
</feature>
<keyword evidence="8" id="KW-1185">Reference proteome</keyword>
<evidence type="ECO:0000256" key="1">
    <source>
        <dbReference type="ARBA" id="ARBA00022490"/>
    </source>
</evidence>
<organism evidence="7 8">
    <name type="scientific">Leptolyngbya cf. ectocarpi LEGE 11479</name>
    <dbReference type="NCBI Taxonomy" id="1828722"/>
    <lineage>
        <taxon>Bacteria</taxon>
        <taxon>Bacillati</taxon>
        <taxon>Cyanobacteriota</taxon>
        <taxon>Cyanophyceae</taxon>
        <taxon>Leptolyngbyales</taxon>
        <taxon>Leptolyngbyaceae</taxon>
        <taxon>Leptolyngbya group</taxon>
        <taxon>Leptolyngbya</taxon>
    </lineage>
</organism>
<dbReference type="GO" id="GO:0005829">
    <property type="term" value="C:cytosol"/>
    <property type="evidence" value="ECO:0007669"/>
    <property type="project" value="TreeGrafter"/>
</dbReference>
<dbReference type="RefSeq" id="WP_193996007.1">
    <property type="nucleotide sequence ID" value="NZ_JADEXP010000376.1"/>
</dbReference>
<dbReference type="Gene3D" id="3.40.50.150">
    <property type="entry name" value="Vaccinia Virus protein VP39"/>
    <property type="match status" value="1"/>
</dbReference>
<sequence>MTETITEPLPINGEVWQETLQWQPSVEQQALFDRLYQGVLAGNRQVNLTRITEPNGFWEKHLWDSLSGLAPWYEPQKPEWLPTVKRVIDIGTGAGFPGVPVAIARPQWQVTLLDSTRKKMAFLETLCEQLGLTNTDCLVERAETVGRDPNHRAQYDLAMVRAVGPASTCAEYALPLLKKSGFAVIFRGQWTDEEEALFMGALDTLGGELVAICPWETPLTQGARHCLYVKKIEKTDKEFPRQVGVPAKHPL</sequence>
<evidence type="ECO:0000313" key="8">
    <source>
        <dbReference type="Proteomes" id="UP000615026"/>
    </source>
</evidence>
<keyword evidence="2 6" id="KW-0698">rRNA processing</keyword>
<dbReference type="PANTHER" id="PTHR31760">
    <property type="entry name" value="S-ADENOSYL-L-METHIONINE-DEPENDENT METHYLTRANSFERASES SUPERFAMILY PROTEIN"/>
    <property type="match status" value="1"/>
</dbReference>
<dbReference type="Pfam" id="PF02527">
    <property type="entry name" value="GidB"/>
    <property type="match status" value="1"/>
</dbReference>
<accession>A0A928ZZ56</accession>
<keyword evidence="4 6" id="KW-0808">Transferase</keyword>
<evidence type="ECO:0000256" key="5">
    <source>
        <dbReference type="ARBA" id="ARBA00022691"/>
    </source>
</evidence>
<dbReference type="InterPro" id="IPR029063">
    <property type="entry name" value="SAM-dependent_MTases_sf"/>
</dbReference>
<comment type="function">
    <text evidence="6">Specifically methylates the N7 position of a guanine in 16S rRNA.</text>
</comment>
<gene>
    <name evidence="6 7" type="primary">rsmG</name>
    <name evidence="7" type="ORF">IQ260_26115</name>
</gene>
<dbReference type="EMBL" id="JADEXP010000376">
    <property type="protein sequence ID" value="MBE9070122.1"/>
    <property type="molecule type" value="Genomic_DNA"/>
</dbReference>
<keyword evidence="1 6" id="KW-0963">Cytoplasm</keyword>
<dbReference type="FunFam" id="3.40.50.150:FF:000041">
    <property type="entry name" value="Ribosomal RNA small subunit methyltransferase G"/>
    <property type="match status" value="1"/>
</dbReference>
<dbReference type="CDD" id="cd02440">
    <property type="entry name" value="AdoMet_MTases"/>
    <property type="match status" value="1"/>
</dbReference>
<dbReference type="InterPro" id="IPR003682">
    <property type="entry name" value="rRNA_ssu_MeTfrase_G"/>
</dbReference>
<feature type="binding site" evidence="6">
    <location>
        <begin position="142"/>
        <end position="143"/>
    </location>
    <ligand>
        <name>S-adenosyl-L-methionine</name>
        <dbReference type="ChEBI" id="CHEBI:59789"/>
    </ligand>
</feature>
<dbReference type="PIRSF" id="PIRSF003078">
    <property type="entry name" value="GidB"/>
    <property type="match status" value="1"/>
</dbReference>
<evidence type="ECO:0000256" key="6">
    <source>
        <dbReference type="HAMAP-Rule" id="MF_00074"/>
    </source>
</evidence>
<dbReference type="NCBIfam" id="TIGR00138">
    <property type="entry name" value="rsmG_gidB"/>
    <property type="match status" value="1"/>
</dbReference>
<keyword evidence="5 6" id="KW-0949">S-adenosyl-L-methionine</keyword>
<evidence type="ECO:0000313" key="7">
    <source>
        <dbReference type="EMBL" id="MBE9070122.1"/>
    </source>
</evidence>
<protein>
    <recommendedName>
        <fullName evidence="6">Ribosomal RNA small subunit methyltransferase G</fullName>
        <ecNumber evidence="6">2.1.1.-</ecNumber>
    </recommendedName>
    <alternativeName>
        <fullName evidence="6">16S rRNA 7-methylguanosine methyltransferase</fullName>
        <shortName evidence="6">16S rRNA m7G methyltransferase</shortName>
    </alternativeName>
</protein>
<evidence type="ECO:0000256" key="4">
    <source>
        <dbReference type="ARBA" id="ARBA00022679"/>
    </source>
</evidence>
<name>A0A928ZZ56_LEPEC</name>
<feature type="binding site" evidence="6">
    <location>
        <position position="161"/>
    </location>
    <ligand>
        <name>S-adenosyl-L-methionine</name>
        <dbReference type="ChEBI" id="CHEBI:59789"/>
    </ligand>
</feature>
<evidence type="ECO:0000256" key="3">
    <source>
        <dbReference type="ARBA" id="ARBA00022603"/>
    </source>
</evidence>
<comment type="caution">
    <text evidence="7">The sequence shown here is derived from an EMBL/GenBank/DDBJ whole genome shotgun (WGS) entry which is preliminary data.</text>
</comment>
<dbReference type="GO" id="GO:0070043">
    <property type="term" value="F:rRNA (guanine-N7-)-methyltransferase activity"/>
    <property type="evidence" value="ECO:0007669"/>
    <property type="project" value="UniProtKB-UniRule"/>
</dbReference>
<dbReference type="HAMAP" id="MF_00074">
    <property type="entry name" value="16SrRNA_methyltr_G"/>
    <property type="match status" value="1"/>
</dbReference>
<comment type="subcellular location">
    <subcellularLocation>
        <location evidence="6">Cytoplasm</location>
    </subcellularLocation>
</comment>